<evidence type="ECO:0000313" key="1">
    <source>
        <dbReference type="EMBL" id="GEU90765.1"/>
    </source>
</evidence>
<dbReference type="AlphaFoldDB" id="A0A6L2P1B4"/>
<organism evidence="1">
    <name type="scientific">Tanacetum cinerariifolium</name>
    <name type="common">Dalmatian daisy</name>
    <name type="synonym">Chrysanthemum cinerariifolium</name>
    <dbReference type="NCBI Taxonomy" id="118510"/>
    <lineage>
        <taxon>Eukaryota</taxon>
        <taxon>Viridiplantae</taxon>
        <taxon>Streptophyta</taxon>
        <taxon>Embryophyta</taxon>
        <taxon>Tracheophyta</taxon>
        <taxon>Spermatophyta</taxon>
        <taxon>Magnoliopsida</taxon>
        <taxon>eudicotyledons</taxon>
        <taxon>Gunneridae</taxon>
        <taxon>Pentapetalae</taxon>
        <taxon>asterids</taxon>
        <taxon>campanulids</taxon>
        <taxon>Asterales</taxon>
        <taxon>Asteraceae</taxon>
        <taxon>Asteroideae</taxon>
        <taxon>Anthemideae</taxon>
        <taxon>Anthemidinae</taxon>
        <taxon>Tanacetum</taxon>
    </lineage>
</organism>
<proteinExistence type="predicted"/>
<comment type="caution">
    <text evidence="1">The sequence shown here is derived from an EMBL/GenBank/DDBJ whole genome shotgun (WGS) entry which is preliminary data.</text>
</comment>
<gene>
    <name evidence="1" type="ORF">Tci_062743</name>
</gene>
<feature type="non-terminal residue" evidence="1">
    <location>
        <position position="231"/>
    </location>
</feature>
<accession>A0A6L2P1B4</accession>
<dbReference type="EMBL" id="BKCJ010010258">
    <property type="protein sequence ID" value="GEU90765.1"/>
    <property type="molecule type" value="Genomic_DNA"/>
</dbReference>
<reference evidence="1" key="1">
    <citation type="journal article" date="2019" name="Sci. Rep.">
        <title>Draft genome of Tanacetum cinerariifolium, the natural source of mosquito coil.</title>
        <authorList>
            <person name="Yamashiro T."/>
            <person name="Shiraishi A."/>
            <person name="Satake H."/>
            <person name="Nakayama K."/>
        </authorList>
    </citation>
    <scope>NUCLEOTIDE SEQUENCE</scope>
</reference>
<name>A0A6L2P1B4_TANCI</name>
<protein>
    <submittedName>
        <fullName evidence="1">Ribonuclease H-like domain-containing protein</fullName>
    </submittedName>
</protein>
<sequence>MRNNTVNDGVDVHVTSDTDHLEFLDNQVSQSPNDEMRASSVEDGSGLSFRIDISSQYLEGNTATQVDDNSSFEGNVPSIENVFPNQQTHTVDIDRDQPSIRRSSKPSKLPSKLNDFVIVLDVNYAFLYGDLSEKDLGVLKYFLGIEILENSNGICMSQRKYCLKLLHEFGLLVAKPVTTLLPENCVLAVNETENDNDGISAIQIATNPVFHKKTKYFKIDVHVDKEKVQPG</sequence>